<evidence type="ECO:0000259" key="2">
    <source>
        <dbReference type="PROSITE" id="PS51762"/>
    </source>
</evidence>
<dbReference type="GO" id="GO:0009277">
    <property type="term" value="C:fungal-type cell wall"/>
    <property type="evidence" value="ECO:0007669"/>
    <property type="project" value="TreeGrafter"/>
</dbReference>
<dbReference type="Pfam" id="PF00722">
    <property type="entry name" value="Glyco_hydro_16"/>
    <property type="match status" value="1"/>
</dbReference>
<dbReference type="STRING" id="420778.A0A1S8B575"/>
<accession>A0A1S8B575</accession>
<dbReference type="InterPro" id="IPR013320">
    <property type="entry name" value="ConA-like_dom_sf"/>
</dbReference>
<dbReference type="PROSITE" id="PS51762">
    <property type="entry name" value="GH16_2"/>
    <property type="match status" value="1"/>
</dbReference>
<dbReference type="GO" id="GO:0004553">
    <property type="term" value="F:hydrolase activity, hydrolyzing O-glycosyl compounds"/>
    <property type="evidence" value="ECO:0007669"/>
    <property type="project" value="InterPro"/>
</dbReference>
<dbReference type="GO" id="GO:0016757">
    <property type="term" value="F:glycosyltransferase activity"/>
    <property type="evidence" value="ECO:0007669"/>
    <property type="project" value="TreeGrafter"/>
</dbReference>
<dbReference type="GO" id="GO:0031505">
    <property type="term" value="P:fungal-type cell wall organization"/>
    <property type="evidence" value="ECO:0007669"/>
    <property type="project" value="TreeGrafter"/>
</dbReference>
<dbReference type="PANTHER" id="PTHR10963:SF68">
    <property type="entry name" value="GLYCOSIDASE CRH1-RELATED"/>
    <property type="match status" value="1"/>
</dbReference>
<dbReference type="AlphaFoldDB" id="A0A1S8B575"/>
<evidence type="ECO:0000313" key="4">
    <source>
        <dbReference type="Proteomes" id="UP000190776"/>
    </source>
</evidence>
<dbReference type="EMBL" id="MSZU01000114">
    <property type="protein sequence ID" value="OMP82536.1"/>
    <property type="molecule type" value="Genomic_DNA"/>
</dbReference>
<dbReference type="InterPro" id="IPR050546">
    <property type="entry name" value="Glycosyl_Hydrlase_16"/>
</dbReference>
<evidence type="ECO:0000256" key="1">
    <source>
        <dbReference type="SAM" id="SignalP"/>
    </source>
</evidence>
<evidence type="ECO:0000313" key="3">
    <source>
        <dbReference type="EMBL" id="OMP82536.1"/>
    </source>
</evidence>
<gene>
    <name evidence="3" type="ORF">BK809_0006846</name>
</gene>
<feature type="signal peptide" evidence="1">
    <location>
        <begin position="1"/>
        <end position="25"/>
    </location>
</feature>
<sequence>MSSFNHFSRGAMAAVFAALIPLSTAQLTTSCNPMNGSQFPCPANTGLCKTTALVTDFSSGDDVDSKWVVADGTTLKYTSDGADFTISDRYQAPTIETDFYIFYGRVSVAMKSSPGQGIVSSVTLASDVLDEIDWEFLGGNNSMVHSDYFGKGNGTVSDREGDHAVTTPVDVWHTYTIDWTEKKIDWIIDGVTVRTLDATDALGGANFPQTPAKIRMGTWAGGDPEKSYWTRLWAGGNTTYSEEAGMPWTMTVKDVSITNYNPAESYSYTDTTGDSSSIAKTGTACK</sequence>
<keyword evidence="1" id="KW-0732">Signal</keyword>
<dbReference type="Proteomes" id="UP000190776">
    <property type="component" value="Unassembled WGS sequence"/>
</dbReference>
<dbReference type="Gene3D" id="2.60.120.200">
    <property type="match status" value="1"/>
</dbReference>
<reference evidence="3 4" key="1">
    <citation type="submission" date="2017-01" db="EMBL/GenBank/DDBJ databases">
        <title>Draft genome sequence of Diplodia seriata F98.1, a fungal species involved in grapevine trunk diseases.</title>
        <authorList>
            <person name="Robert-Siegwald G."/>
            <person name="Vallet J."/>
            <person name="Abou-Mansour E."/>
            <person name="Xu J."/>
            <person name="Rey P."/>
            <person name="Bertsch C."/>
            <person name="Rego C."/>
            <person name="Larignon P."/>
            <person name="Fontaine F."/>
            <person name="Lebrun M.-H."/>
        </authorList>
    </citation>
    <scope>NUCLEOTIDE SEQUENCE [LARGE SCALE GENOMIC DNA]</scope>
    <source>
        <strain evidence="3 4">F98.1</strain>
    </source>
</reference>
<dbReference type="PANTHER" id="PTHR10963">
    <property type="entry name" value="GLYCOSYL HYDROLASE-RELATED"/>
    <property type="match status" value="1"/>
</dbReference>
<dbReference type="InterPro" id="IPR000757">
    <property type="entry name" value="Beta-glucanase-like"/>
</dbReference>
<dbReference type="SUPFAM" id="SSF49899">
    <property type="entry name" value="Concanavalin A-like lectins/glucanases"/>
    <property type="match status" value="1"/>
</dbReference>
<comment type="caution">
    <text evidence="3">The sequence shown here is derived from an EMBL/GenBank/DDBJ whole genome shotgun (WGS) entry which is preliminary data.</text>
</comment>
<feature type="chain" id="PRO_5012300678" evidence="1">
    <location>
        <begin position="26"/>
        <end position="286"/>
    </location>
</feature>
<protein>
    <submittedName>
        <fullName evidence="3">Putative glycosidase crf1</fullName>
    </submittedName>
</protein>
<feature type="domain" description="GH16" evidence="2">
    <location>
        <begin position="32"/>
        <end position="242"/>
    </location>
</feature>
<dbReference type="GO" id="GO:0005975">
    <property type="term" value="P:carbohydrate metabolic process"/>
    <property type="evidence" value="ECO:0007669"/>
    <property type="project" value="InterPro"/>
</dbReference>
<keyword evidence="3" id="KW-0326">Glycosidase</keyword>
<organism evidence="3 4">
    <name type="scientific">Diplodia seriata</name>
    <dbReference type="NCBI Taxonomy" id="420778"/>
    <lineage>
        <taxon>Eukaryota</taxon>
        <taxon>Fungi</taxon>
        <taxon>Dikarya</taxon>
        <taxon>Ascomycota</taxon>
        <taxon>Pezizomycotina</taxon>
        <taxon>Dothideomycetes</taxon>
        <taxon>Dothideomycetes incertae sedis</taxon>
        <taxon>Botryosphaeriales</taxon>
        <taxon>Botryosphaeriaceae</taxon>
        <taxon>Diplodia</taxon>
    </lineage>
</organism>
<dbReference type="OrthoDB" id="4781at2759"/>
<keyword evidence="3" id="KW-0378">Hydrolase</keyword>
<name>A0A1S8B575_9PEZI</name>
<proteinExistence type="predicted"/>